<sequence>MQPQQIQSDIPFYNYQNDHYSHTPSAHAPAVDDSSVLTQPYSYPNAGYATETTVGFSAYGPTFDNASPGHMVAHHPDSVNEIPHRGVPQCGNPDPSQTWAGPGVDSQYVEVPVVQQGELYDQRRGSCTSVSTNGVGWYSHDETNDQHFTQHAIVDHNQQTNYHNHDYQHQQQTSLSFGMSSPGQHFRVQQLARAAPCETPPNQWVPGPNLCETQYGILPIYETEVKHERRMSDAYQTFDNSSVGHPHSSPCASFHSPPTEESSDSTLVGDRSGDLFVQQRQAANYQQELQAQQERKFHISGHLEQFEANHRRQDSLPMDQDYAYSPQHHRQSSSLSDHPHRLLPAPVVPSQARERTQPFAQSSPDVEEKKETPPKKPALACLFCRKRKIACGPPPPDSPNRTCNQCLRRKQTCEYPTESRRGIRKAPKEPAPEEPTVHKFVHGDASSHDGTGAIRSRGRRKRIAD</sequence>
<name>M5C4V4_THACB</name>
<dbReference type="InterPro" id="IPR001138">
    <property type="entry name" value="Zn2Cys6_DnaBD"/>
</dbReference>
<reference evidence="4 6" key="3">
    <citation type="submission" date="2014-11" db="EMBL/GenBank/DDBJ databases">
        <authorList>
            <person name="Wibberg Daniel"/>
        </authorList>
    </citation>
    <scope>NUCLEOTIDE SEQUENCE [LARGE SCALE GENOMIC DNA]</scope>
    <source>
        <strain evidence="4">Rhizoctonia solani AG1-IB 7/3/14</strain>
    </source>
</reference>
<feature type="compositionally biased region" description="Basic and acidic residues" evidence="1">
    <location>
        <begin position="417"/>
        <end position="447"/>
    </location>
</feature>
<gene>
    <name evidence="3" type="ORF">BN14_04956</name>
    <name evidence="4" type="ORF">RSOLAG1IB_03871</name>
</gene>
<keyword evidence="6" id="KW-1185">Reference proteome</keyword>
<feature type="region of interest" description="Disordered" evidence="1">
    <location>
        <begin position="318"/>
        <end position="375"/>
    </location>
</feature>
<dbReference type="EMBL" id="CAOJ01007209">
    <property type="protein sequence ID" value="CCO30922.1"/>
    <property type="molecule type" value="Genomic_DNA"/>
</dbReference>
<dbReference type="AlphaFoldDB" id="M5C4V4"/>
<evidence type="ECO:0000259" key="2">
    <source>
        <dbReference type="PROSITE" id="PS50048"/>
    </source>
</evidence>
<reference evidence="3" key="1">
    <citation type="submission" date="2012-10" db="EMBL/GenBank/DDBJ databases">
        <authorList>
            <person name="Jelonek L."/>
        </authorList>
    </citation>
    <scope>NUCLEOTIDE SEQUENCE</scope>
    <source>
        <strain evidence="3">Isolate 7/3/14</strain>
    </source>
</reference>
<proteinExistence type="predicted"/>
<feature type="region of interest" description="Disordered" evidence="1">
    <location>
        <begin position="238"/>
        <end position="270"/>
    </location>
</feature>
<dbReference type="OrthoDB" id="39175at2759"/>
<organism evidence="3 5">
    <name type="scientific">Thanatephorus cucumeris (strain AG1-IB / isolate 7/3/14)</name>
    <name type="common">Lettuce bottom rot fungus</name>
    <name type="synonym">Rhizoctonia solani</name>
    <dbReference type="NCBI Taxonomy" id="1108050"/>
    <lineage>
        <taxon>Eukaryota</taxon>
        <taxon>Fungi</taxon>
        <taxon>Dikarya</taxon>
        <taxon>Basidiomycota</taxon>
        <taxon>Agaricomycotina</taxon>
        <taxon>Agaricomycetes</taxon>
        <taxon>Cantharellales</taxon>
        <taxon>Ceratobasidiaceae</taxon>
        <taxon>Rhizoctonia</taxon>
        <taxon>Rhizoctonia solani AG-1</taxon>
    </lineage>
</organism>
<feature type="region of interest" description="Disordered" evidence="1">
    <location>
        <begin position="414"/>
        <end position="465"/>
    </location>
</feature>
<dbReference type="GO" id="GO:0008270">
    <property type="term" value="F:zinc ion binding"/>
    <property type="evidence" value="ECO:0007669"/>
    <property type="project" value="InterPro"/>
</dbReference>
<dbReference type="Proteomes" id="UP000012065">
    <property type="component" value="Unassembled WGS sequence"/>
</dbReference>
<dbReference type="PROSITE" id="PS00463">
    <property type="entry name" value="ZN2_CY6_FUNGAL_1"/>
    <property type="match status" value="1"/>
</dbReference>
<dbReference type="Proteomes" id="UP000059188">
    <property type="component" value="Unassembled WGS sequence"/>
</dbReference>
<feature type="compositionally biased region" description="Basic residues" evidence="1">
    <location>
        <begin position="456"/>
        <end position="465"/>
    </location>
</feature>
<dbReference type="HOGENOM" id="CLU_032586_0_0_1"/>
<dbReference type="EMBL" id="LN679104">
    <property type="protein sequence ID" value="CEL60633.1"/>
    <property type="molecule type" value="Genomic_DNA"/>
</dbReference>
<evidence type="ECO:0000313" key="6">
    <source>
        <dbReference type="Proteomes" id="UP000059188"/>
    </source>
</evidence>
<dbReference type="PROSITE" id="PS50048">
    <property type="entry name" value="ZN2_CY6_FUNGAL_2"/>
    <property type="match status" value="1"/>
</dbReference>
<dbReference type="Gene3D" id="4.10.240.10">
    <property type="entry name" value="Zn(2)-C6 fungal-type DNA-binding domain"/>
    <property type="match status" value="1"/>
</dbReference>
<evidence type="ECO:0000256" key="1">
    <source>
        <dbReference type="SAM" id="MobiDB-lite"/>
    </source>
</evidence>
<dbReference type="CDD" id="cd00067">
    <property type="entry name" value="GAL4"/>
    <property type="match status" value="1"/>
</dbReference>
<dbReference type="SMART" id="SM00066">
    <property type="entry name" value="GAL4"/>
    <property type="match status" value="1"/>
</dbReference>
<dbReference type="STRING" id="1108050.M5C4V4"/>
<reference evidence="3 5" key="2">
    <citation type="journal article" date="2013" name="J. Biotechnol.">
        <title>Establishment and interpretation of the genome sequence of the phytopathogenic fungus Rhizoctonia solani AG1-IB isolate 7/3/14.</title>
        <authorList>
            <person name="Wibberg D.W."/>
            <person name="Jelonek L.J."/>
            <person name="Rupp O.R."/>
            <person name="Hennig M.H."/>
            <person name="Eikmeyer F.E."/>
            <person name="Goesmann A.G."/>
            <person name="Hartmann A.H."/>
            <person name="Borriss R.B."/>
            <person name="Grosch R.G."/>
            <person name="Puehler A.P."/>
            <person name="Schlueter A.S."/>
        </authorList>
    </citation>
    <scope>NUCLEOTIDE SEQUENCE [LARGE SCALE GENOMIC DNA]</scope>
    <source>
        <strain evidence="5">AG1-IB / isolate 7/3/14</strain>
        <strain evidence="3">Isolate 7/3/14</strain>
    </source>
</reference>
<dbReference type="InterPro" id="IPR036864">
    <property type="entry name" value="Zn2-C6_fun-type_DNA-bd_sf"/>
</dbReference>
<accession>M5C4V4</accession>
<evidence type="ECO:0000313" key="5">
    <source>
        <dbReference type="Proteomes" id="UP000012065"/>
    </source>
</evidence>
<evidence type="ECO:0000313" key="4">
    <source>
        <dbReference type="EMBL" id="CEL60633.1"/>
    </source>
</evidence>
<dbReference type="SUPFAM" id="SSF57701">
    <property type="entry name" value="Zn2/Cys6 DNA-binding domain"/>
    <property type="match status" value="1"/>
</dbReference>
<dbReference type="GO" id="GO:0000981">
    <property type="term" value="F:DNA-binding transcription factor activity, RNA polymerase II-specific"/>
    <property type="evidence" value="ECO:0007669"/>
    <property type="project" value="InterPro"/>
</dbReference>
<evidence type="ECO:0000313" key="3">
    <source>
        <dbReference type="EMBL" id="CCO30922.1"/>
    </source>
</evidence>
<feature type="domain" description="Zn(2)-C6 fungal-type" evidence="2">
    <location>
        <begin position="380"/>
        <end position="415"/>
    </location>
</feature>
<protein>
    <recommendedName>
        <fullName evidence="2">Zn(2)-C6 fungal-type domain-containing protein</fullName>
    </recommendedName>
</protein>